<dbReference type="EMBL" id="JAUIZM010000006">
    <property type="protein sequence ID" value="KAK1377754.1"/>
    <property type="molecule type" value="Genomic_DNA"/>
</dbReference>
<dbReference type="InterPro" id="IPR015345">
    <property type="entry name" value="Cytokinin_DH_FAD/cytokin-bd"/>
</dbReference>
<protein>
    <recommendedName>
        <fullName evidence="3">cytokinin dehydrogenase</fullName>
        <ecNumber evidence="3">1.5.99.12</ecNumber>
    </recommendedName>
</protein>
<dbReference type="InterPro" id="IPR006093">
    <property type="entry name" value="Oxy_OxRdtase_FAD_BS"/>
</dbReference>
<evidence type="ECO:0000313" key="9">
    <source>
        <dbReference type="EMBL" id="KAK1377754.1"/>
    </source>
</evidence>
<dbReference type="InterPro" id="IPR036318">
    <property type="entry name" value="FAD-bd_PCMH-like_sf"/>
</dbReference>
<keyword evidence="10" id="KW-1185">Reference proteome</keyword>
<dbReference type="GO" id="GO:0019139">
    <property type="term" value="F:cytokinin dehydrogenase activity"/>
    <property type="evidence" value="ECO:0007669"/>
    <property type="project" value="UniProtKB-EC"/>
</dbReference>
<evidence type="ECO:0000256" key="3">
    <source>
        <dbReference type="ARBA" id="ARBA00011928"/>
    </source>
</evidence>
<dbReference type="FunFam" id="3.40.462.10:FF:000001">
    <property type="entry name" value="Cytokinin dehydrogenase 2"/>
    <property type="match status" value="1"/>
</dbReference>
<reference evidence="9" key="1">
    <citation type="submission" date="2023-02" db="EMBL/GenBank/DDBJ databases">
        <title>Genome of toxic invasive species Heracleum sosnowskyi carries increased number of genes despite the absence of recent whole-genome duplications.</title>
        <authorList>
            <person name="Schelkunov M."/>
            <person name="Shtratnikova V."/>
            <person name="Makarenko M."/>
            <person name="Klepikova A."/>
            <person name="Omelchenko D."/>
            <person name="Novikova G."/>
            <person name="Obukhova E."/>
            <person name="Bogdanov V."/>
            <person name="Penin A."/>
            <person name="Logacheva M."/>
        </authorList>
    </citation>
    <scope>NUCLEOTIDE SEQUENCE</scope>
    <source>
        <strain evidence="9">Hsosn_3</strain>
        <tissue evidence="9">Leaf</tissue>
    </source>
</reference>
<dbReference type="Gene3D" id="3.40.462.10">
    <property type="entry name" value="FAD-linked oxidases, C-terminal domain"/>
    <property type="match status" value="1"/>
</dbReference>
<dbReference type="GO" id="GO:0009690">
    <property type="term" value="P:cytokinin metabolic process"/>
    <property type="evidence" value="ECO:0007669"/>
    <property type="project" value="InterPro"/>
</dbReference>
<comment type="catalytic activity">
    <reaction evidence="7">
        <text>N(6)-dimethylallyladenine + A + H2O = 3-methyl-2-butenal + adenine + AH2</text>
        <dbReference type="Rhea" id="RHEA:13625"/>
        <dbReference type="ChEBI" id="CHEBI:13193"/>
        <dbReference type="ChEBI" id="CHEBI:15377"/>
        <dbReference type="ChEBI" id="CHEBI:15825"/>
        <dbReference type="ChEBI" id="CHEBI:16708"/>
        <dbReference type="ChEBI" id="CHEBI:17499"/>
        <dbReference type="ChEBI" id="CHEBI:17660"/>
        <dbReference type="EC" id="1.5.99.12"/>
    </reaction>
</comment>
<dbReference type="InterPro" id="IPR050432">
    <property type="entry name" value="FAD-linked_Oxidoreductases_BP"/>
</dbReference>
<evidence type="ECO:0000313" key="10">
    <source>
        <dbReference type="Proteomes" id="UP001237642"/>
    </source>
</evidence>
<keyword evidence="5" id="KW-0274">FAD</keyword>
<dbReference type="SUPFAM" id="SSF56176">
    <property type="entry name" value="FAD-binding/transporter-associated domain-like"/>
    <property type="match status" value="1"/>
</dbReference>
<dbReference type="PROSITE" id="PS00862">
    <property type="entry name" value="OX2_COVAL_FAD"/>
    <property type="match status" value="1"/>
</dbReference>
<dbReference type="InterPro" id="IPR006094">
    <property type="entry name" value="Oxid_FAD_bind_N"/>
</dbReference>
<dbReference type="Gene3D" id="3.30.465.10">
    <property type="match status" value="1"/>
</dbReference>
<dbReference type="Gene3D" id="3.30.43.10">
    <property type="entry name" value="Uridine Diphospho-n-acetylenolpyruvylglucosamine Reductase, domain 2"/>
    <property type="match status" value="1"/>
</dbReference>
<dbReference type="SUPFAM" id="SSF55103">
    <property type="entry name" value="FAD-linked oxidases, C-terminal domain"/>
    <property type="match status" value="1"/>
</dbReference>
<comment type="caution">
    <text evidence="9">The sequence shown here is derived from an EMBL/GenBank/DDBJ whole genome shotgun (WGS) entry which is preliminary data.</text>
</comment>
<dbReference type="EC" id="1.5.99.12" evidence="3"/>
<dbReference type="InterPro" id="IPR016170">
    <property type="entry name" value="Cytok_DH_C_sf"/>
</dbReference>
<dbReference type="PROSITE" id="PS51387">
    <property type="entry name" value="FAD_PCMH"/>
    <property type="match status" value="1"/>
</dbReference>
<evidence type="ECO:0000256" key="4">
    <source>
        <dbReference type="ARBA" id="ARBA00022630"/>
    </source>
</evidence>
<dbReference type="Proteomes" id="UP001237642">
    <property type="component" value="Unassembled WGS sequence"/>
</dbReference>
<evidence type="ECO:0000256" key="6">
    <source>
        <dbReference type="ARBA" id="ARBA00023002"/>
    </source>
</evidence>
<comment type="similarity">
    <text evidence="2">Belongs to the oxygen-dependent FAD-linked oxidoreductase family.</text>
</comment>
<dbReference type="PANTHER" id="PTHR13878">
    <property type="entry name" value="GULONOLACTONE OXIDASE"/>
    <property type="match status" value="1"/>
</dbReference>
<gene>
    <name evidence="9" type="ORF">POM88_024498</name>
</gene>
<evidence type="ECO:0000256" key="1">
    <source>
        <dbReference type="ARBA" id="ARBA00001974"/>
    </source>
</evidence>
<dbReference type="InterPro" id="IPR016169">
    <property type="entry name" value="FAD-bd_PCMH_sub2"/>
</dbReference>
<dbReference type="GO" id="GO:0071949">
    <property type="term" value="F:FAD binding"/>
    <property type="evidence" value="ECO:0007669"/>
    <property type="project" value="InterPro"/>
</dbReference>
<dbReference type="InterPro" id="IPR016167">
    <property type="entry name" value="FAD-bd_PCMH_sub1"/>
</dbReference>
<evidence type="ECO:0000259" key="8">
    <source>
        <dbReference type="PROSITE" id="PS51387"/>
    </source>
</evidence>
<evidence type="ECO:0000256" key="5">
    <source>
        <dbReference type="ARBA" id="ARBA00022827"/>
    </source>
</evidence>
<evidence type="ECO:0000256" key="2">
    <source>
        <dbReference type="ARBA" id="ARBA00005466"/>
    </source>
</evidence>
<proteinExistence type="inferred from homology"/>
<dbReference type="InterPro" id="IPR016166">
    <property type="entry name" value="FAD-bd_PCMH"/>
</dbReference>
<sequence>MAKSYFKQAYFILLFIVSRSIWIAGKLKPWRTNHSASLPSELFSLDLATRLRVDSNAIKMSSSDFGNMVKTIPSAVLLPTHITDIIDLVKFSYNSSSPFTIAARGHGHSLRGQAMASNGVVVDMTSLNKFSDGNGIRVLRNSSLGFYADVGGEQLWIDVLKATLEHGLAPVSWTDYLYLTVGGTLSNAGVSGQTFLHGPQISNVHELDVVTGKGEFLTCSKHLNPELFYAVLGGLGQFGIITRARIVLDKAPKRVKWVRMLYQDFSSFTKDQERLISNKGLDYVEGSLIMHQSSSNSWRSSFFSNNDQSEIASLLSKHGILYCLEVVKYYDDSSINTVDQELQLLLKQLNFNPGFVFKKDVSFIDFLNRVRAGELYLQSQGQWDVPHPWLNLFVPKSRIMDFHAGVFINIIRAQNKSTGPILVYPTSRKKWDSRMSAVTPDEDTFYCVGLLHSGGFDDWEVLDAQNKEIFEFCDESEIMIKQYLPHYNTKEDWMNHFGEKWKSFQDNKFKYDPKMILAPGQRIFR</sequence>
<dbReference type="Pfam" id="PF09265">
    <property type="entry name" value="Cytokin-bind"/>
    <property type="match status" value="1"/>
</dbReference>
<dbReference type="InterPro" id="IPR016164">
    <property type="entry name" value="FAD-linked_Oxase-like_C"/>
</dbReference>
<comment type="cofactor">
    <cofactor evidence="1">
        <name>FAD</name>
        <dbReference type="ChEBI" id="CHEBI:57692"/>
    </cofactor>
</comment>
<dbReference type="Pfam" id="PF01565">
    <property type="entry name" value="FAD_binding_4"/>
    <property type="match status" value="1"/>
</dbReference>
<keyword evidence="6" id="KW-0560">Oxidoreductase</keyword>
<reference evidence="9" key="2">
    <citation type="submission" date="2023-05" db="EMBL/GenBank/DDBJ databases">
        <authorList>
            <person name="Schelkunov M.I."/>
        </authorList>
    </citation>
    <scope>NUCLEOTIDE SEQUENCE</scope>
    <source>
        <strain evidence="9">Hsosn_3</strain>
        <tissue evidence="9">Leaf</tissue>
    </source>
</reference>
<feature type="domain" description="FAD-binding PCMH-type" evidence="8">
    <location>
        <begin position="69"/>
        <end position="251"/>
    </location>
</feature>
<evidence type="ECO:0000256" key="7">
    <source>
        <dbReference type="ARBA" id="ARBA00048224"/>
    </source>
</evidence>
<accession>A0AAD8I251</accession>
<keyword evidence="4" id="KW-0285">Flavoprotein</keyword>
<dbReference type="PANTHER" id="PTHR13878:SF127">
    <property type="entry name" value="CYTOKININ DEHYDROGENASE 3"/>
    <property type="match status" value="1"/>
</dbReference>
<organism evidence="9 10">
    <name type="scientific">Heracleum sosnowskyi</name>
    <dbReference type="NCBI Taxonomy" id="360622"/>
    <lineage>
        <taxon>Eukaryota</taxon>
        <taxon>Viridiplantae</taxon>
        <taxon>Streptophyta</taxon>
        <taxon>Embryophyta</taxon>
        <taxon>Tracheophyta</taxon>
        <taxon>Spermatophyta</taxon>
        <taxon>Magnoliopsida</taxon>
        <taxon>eudicotyledons</taxon>
        <taxon>Gunneridae</taxon>
        <taxon>Pentapetalae</taxon>
        <taxon>asterids</taxon>
        <taxon>campanulids</taxon>
        <taxon>Apiales</taxon>
        <taxon>Apiaceae</taxon>
        <taxon>Apioideae</taxon>
        <taxon>apioid superclade</taxon>
        <taxon>Tordylieae</taxon>
        <taxon>Tordyliinae</taxon>
        <taxon>Heracleum</taxon>
    </lineage>
</organism>
<dbReference type="AlphaFoldDB" id="A0AAD8I251"/>
<name>A0AAD8I251_9APIA</name>